<keyword evidence="1" id="KW-0808">Transferase</keyword>
<proteinExistence type="predicted"/>
<feature type="compositionally biased region" description="Polar residues" evidence="3">
    <location>
        <begin position="1"/>
        <end position="12"/>
    </location>
</feature>
<dbReference type="Proteomes" id="UP001432180">
    <property type="component" value="Chromosome"/>
</dbReference>
<evidence type="ECO:0000259" key="4">
    <source>
        <dbReference type="Pfam" id="PF01171"/>
    </source>
</evidence>
<accession>A0ABZ0SE66</accession>
<feature type="domain" description="tRNA(Ile)-lysidine/2-thiocytidine synthase N-terminal" evidence="4">
    <location>
        <begin position="72"/>
        <end position="240"/>
    </location>
</feature>
<dbReference type="PANTHER" id="PTHR43686:SF1">
    <property type="entry name" value="AMINOTRAN_5 DOMAIN-CONTAINING PROTEIN"/>
    <property type="match status" value="1"/>
</dbReference>
<evidence type="ECO:0000256" key="2">
    <source>
        <dbReference type="ARBA" id="ARBA00022694"/>
    </source>
</evidence>
<evidence type="ECO:0000313" key="6">
    <source>
        <dbReference type="Proteomes" id="UP001432180"/>
    </source>
</evidence>
<dbReference type="InterPro" id="IPR035107">
    <property type="entry name" value="tRNA_thiolation_TtcA_Ctu1"/>
</dbReference>
<dbReference type="Gene3D" id="3.40.50.620">
    <property type="entry name" value="HUPs"/>
    <property type="match status" value="1"/>
</dbReference>
<feature type="region of interest" description="Disordered" evidence="3">
    <location>
        <begin position="1"/>
        <end position="26"/>
    </location>
</feature>
<keyword evidence="6" id="KW-1185">Reference proteome</keyword>
<evidence type="ECO:0000313" key="5">
    <source>
        <dbReference type="EMBL" id="WPL18804.1"/>
    </source>
</evidence>
<dbReference type="PIRSF" id="PIRSF004976">
    <property type="entry name" value="ATPase_YdaO"/>
    <property type="match status" value="1"/>
</dbReference>
<dbReference type="SUPFAM" id="SSF52402">
    <property type="entry name" value="Adenine nucleotide alpha hydrolases-like"/>
    <property type="match status" value="1"/>
</dbReference>
<sequence length="285" mass="31927">MAPHTGVQNALTQGARPRRQQDKAGIRRPYSFGECATLPGMSKSPDTPPKSLLRLVGRAIADYRMIQPGDRVLVAVSGGKDSLSLLHILRHLQRRAPVSFTLGVITVDPQIPGFDPESLVEYYSRLGLDTLYERQPIMEQARAHMDGDSFCAYCARMKRGIMYRLCREHGFGVLALGQHLDDLAESLMMSIFHGGQLRTMKAHYRIDAGDLRVIRPLVYCRERQTRAYAEAAALPVVPDSCPACFDKPTQRDYFKELLAREEQANPRLFGNLLSAMRPLLTEGDV</sequence>
<gene>
    <name evidence="5" type="primary">ttcA</name>
    <name evidence="5" type="ORF">Thiowin_03895</name>
</gene>
<evidence type="ECO:0000256" key="1">
    <source>
        <dbReference type="ARBA" id="ARBA00022679"/>
    </source>
</evidence>
<dbReference type="PANTHER" id="PTHR43686">
    <property type="entry name" value="SULFURTRANSFERASE-RELATED"/>
    <property type="match status" value="1"/>
</dbReference>
<dbReference type="CDD" id="cd24138">
    <property type="entry name" value="TtcA-like"/>
    <property type="match status" value="1"/>
</dbReference>
<reference evidence="5 6" key="1">
    <citation type="journal article" date="2023" name="Microorganisms">
        <title>Thiorhodovibrio frisius and Trv. litoralis spp. nov., Two Novel Members from a Clade of Fastidious Purple Sulfur Bacteria That Exhibit Unique Red-Shifted Light-Harvesting Capabilities.</title>
        <authorList>
            <person name="Methner A."/>
            <person name="Kuzyk S.B."/>
            <person name="Petersen J."/>
            <person name="Bauer S."/>
            <person name="Brinkmann H."/>
            <person name="Sichau K."/>
            <person name="Wanner G."/>
            <person name="Wolf J."/>
            <person name="Neumann-Schaal M."/>
            <person name="Henke P."/>
            <person name="Tank M."/>
            <person name="Sproer C."/>
            <person name="Bunk B."/>
            <person name="Overmann J."/>
        </authorList>
    </citation>
    <scope>NUCLEOTIDE SEQUENCE [LARGE SCALE GENOMIC DNA]</scope>
    <source>
        <strain evidence="5 6">DSM 6702</strain>
    </source>
</reference>
<name>A0ABZ0SE66_9GAMM</name>
<dbReference type="Pfam" id="PF01171">
    <property type="entry name" value="ATP_bind_3"/>
    <property type="match status" value="1"/>
</dbReference>
<evidence type="ECO:0000256" key="3">
    <source>
        <dbReference type="SAM" id="MobiDB-lite"/>
    </source>
</evidence>
<keyword evidence="2" id="KW-0819">tRNA processing</keyword>
<dbReference type="InterPro" id="IPR011063">
    <property type="entry name" value="TilS/TtcA_N"/>
</dbReference>
<dbReference type="InterPro" id="IPR014729">
    <property type="entry name" value="Rossmann-like_a/b/a_fold"/>
</dbReference>
<dbReference type="EMBL" id="CP121472">
    <property type="protein sequence ID" value="WPL18804.1"/>
    <property type="molecule type" value="Genomic_DNA"/>
</dbReference>
<organism evidence="5 6">
    <name type="scientific">Thiorhodovibrio winogradskyi</name>
    <dbReference type="NCBI Taxonomy" id="77007"/>
    <lineage>
        <taxon>Bacteria</taxon>
        <taxon>Pseudomonadati</taxon>
        <taxon>Pseudomonadota</taxon>
        <taxon>Gammaproteobacteria</taxon>
        <taxon>Chromatiales</taxon>
        <taxon>Chromatiaceae</taxon>
        <taxon>Thiorhodovibrio</taxon>
    </lineage>
</organism>
<protein>
    <submittedName>
        <fullName evidence="5">tRNA 2-thiocytidine biosynthesis protein TtcA</fullName>
    </submittedName>
</protein>